<dbReference type="EMBL" id="CP072643">
    <property type="protein sequence ID" value="QUV95565.1"/>
    <property type="molecule type" value="Genomic_DNA"/>
</dbReference>
<accession>A0ABX8B7A3</accession>
<organism evidence="1 2">
    <name type="scientific">Chloracidobacterium sp. N</name>
    <dbReference type="NCBI Taxonomy" id="2821540"/>
    <lineage>
        <taxon>Bacteria</taxon>
        <taxon>Pseudomonadati</taxon>
        <taxon>Acidobacteriota</taxon>
        <taxon>Terriglobia</taxon>
        <taxon>Terriglobales</taxon>
        <taxon>Acidobacteriaceae</taxon>
        <taxon>Chloracidobacterium</taxon>
        <taxon>Chloracidobacterium aggregatum</taxon>
    </lineage>
</organism>
<gene>
    <name evidence="1" type="ORF">J8C05_12070</name>
</gene>
<evidence type="ECO:0000313" key="2">
    <source>
        <dbReference type="Proteomes" id="UP000677668"/>
    </source>
</evidence>
<proteinExistence type="predicted"/>
<protein>
    <submittedName>
        <fullName evidence="1">Uncharacterized protein</fullName>
    </submittedName>
</protein>
<keyword evidence="2" id="KW-1185">Reference proteome</keyword>
<dbReference type="Proteomes" id="UP000677668">
    <property type="component" value="Chromosome 2"/>
</dbReference>
<reference evidence="1 2" key="1">
    <citation type="submission" date="2021-03" db="EMBL/GenBank/DDBJ databases">
        <title>Genomic and phenotypic characterization of Chloracidobacterium isolates provides evidence for multiple species.</title>
        <authorList>
            <person name="Saini M.K."/>
            <person name="Costas A.M.G."/>
            <person name="Tank M."/>
            <person name="Bryant D.A."/>
        </authorList>
    </citation>
    <scope>NUCLEOTIDE SEQUENCE [LARGE SCALE GENOMIC DNA]</scope>
    <source>
        <strain evidence="1 2">N</strain>
    </source>
</reference>
<name>A0ABX8B7A3_9BACT</name>
<dbReference type="RefSeq" id="WP_211423785.1">
    <property type="nucleotide sequence ID" value="NZ_CP072643.1"/>
</dbReference>
<evidence type="ECO:0000313" key="1">
    <source>
        <dbReference type="EMBL" id="QUV95565.1"/>
    </source>
</evidence>
<sequence length="124" mass="13257">MATAFGAGEVFQCGDVPEGDEYPVRAGGEGGRPHQVQSVFPCILAKTGEIPSKPLLQDCQSPLKIGVLLRVGGKVMGKQAQHCRRIRPGAWLTVRWQEGRGEVPDEATFTGRKDCCPVLSQGPG</sequence>